<organism evidence="1 2">
    <name type="scientific">Gossypium davidsonii</name>
    <name type="common">Davidson's cotton</name>
    <name type="synonym">Gossypium klotzschianum subsp. davidsonii</name>
    <dbReference type="NCBI Taxonomy" id="34287"/>
    <lineage>
        <taxon>Eukaryota</taxon>
        <taxon>Viridiplantae</taxon>
        <taxon>Streptophyta</taxon>
        <taxon>Embryophyta</taxon>
        <taxon>Tracheophyta</taxon>
        <taxon>Spermatophyta</taxon>
        <taxon>Magnoliopsida</taxon>
        <taxon>eudicotyledons</taxon>
        <taxon>Gunneridae</taxon>
        <taxon>Pentapetalae</taxon>
        <taxon>rosids</taxon>
        <taxon>malvids</taxon>
        <taxon>Malvales</taxon>
        <taxon>Malvaceae</taxon>
        <taxon>Malvoideae</taxon>
        <taxon>Gossypium</taxon>
    </lineage>
</organism>
<evidence type="ECO:0000313" key="2">
    <source>
        <dbReference type="Proteomes" id="UP000593561"/>
    </source>
</evidence>
<dbReference type="EMBL" id="JABFAC010000009">
    <property type="protein sequence ID" value="MBA0625318.1"/>
    <property type="molecule type" value="Genomic_DNA"/>
</dbReference>
<protein>
    <submittedName>
        <fullName evidence="1">Uncharacterized protein</fullName>
    </submittedName>
</protein>
<name>A0A7J8SGV0_GOSDV</name>
<reference evidence="1 2" key="1">
    <citation type="journal article" date="2019" name="Genome Biol. Evol.">
        <title>Insights into the evolution of the New World diploid cottons (Gossypium, subgenus Houzingenia) based on genome sequencing.</title>
        <authorList>
            <person name="Grover C.E."/>
            <person name="Arick M.A. 2nd"/>
            <person name="Thrash A."/>
            <person name="Conover J.L."/>
            <person name="Sanders W.S."/>
            <person name="Peterson D.G."/>
            <person name="Frelichowski J.E."/>
            <person name="Scheffler J.A."/>
            <person name="Scheffler B.E."/>
            <person name="Wendel J.F."/>
        </authorList>
    </citation>
    <scope>NUCLEOTIDE SEQUENCE [LARGE SCALE GENOMIC DNA]</scope>
    <source>
        <strain evidence="1">27</strain>
        <tissue evidence="1">Leaf</tissue>
    </source>
</reference>
<gene>
    <name evidence="1" type="ORF">Godav_010528</name>
</gene>
<accession>A0A7J8SGV0</accession>
<keyword evidence="2" id="KW-1185">Reference proteome</keyword>
<evidence type="ECO:0000313" key="1">
    <source>
        <dbReference type="EMBL" id="MBA0625318.1"/>
    </source>
</evidence>
<dbReference type="Proteomes" id="UP000593561">
    <property type="component" value="Unassembled WGS sequence"/>
</dbReference>
<proteinExistence type="predicted"/>
<comment type="caution">
    <text evidence="1">The sequence shown here is derived from an EMBL/GenBank/DDBJ whole genome shotgun (WGS) entry which is preliminary data.</text>
</comment>
<sequence>HIVVKGELKNGSDDCLASLNYSNYQGAPHKKLINSTIYQVATKILKPEDPIILEDVVSILQFYDSTDYLPLSPGDVFSAEAHIHANEDGSLSLKAQIMWNYCN</sequence>
<feature type="non-terminal residue" evidence="1">
    <location>
        <position position="1"/>
    </location>
</feature>
<dbReference type="AlphaFoldDB" id="A0A7J8SGV0"/>